<evidence type="ECO:0000259" key="3">
    <source>
        <dbReference type="Pfam" id="PF06525"/>
    </source>
</evidence>
<evidence type="ECO:0000313" key="4">
    <source>
        <dbReference type="EMBL" id="RUR80125.1"/>
    </source>
</evidence>
<dbReference type="GO" id="GO:0046872">
    <property type="term" value="F:metal ion binding"/>
    <property type="evidence" value="ECO:0007669"/>
    <property type="project" value="UniProtKB-KW"/>
</dbReference>
<reference evidence="4 5" key="1">
    <citation type="journal article" date="2019" name="Genome Biol. Evol.">
        <title>Day and night: Metabolic profiles and evolutionary relationships of six axenic non-marine cyanobacteria.</title>
        <authorList>
            <person name="Will S.E."/>
            <person name="Henke P."/>
            <person name="Boedeker C."/>
            <person name="Huang S."/>
            <person name="Brinkmann H."/>
            <person name="Rohde M."/>
            <person name="Jarek M."/>
            <person name="Friedl T."/>
            <person name="Seufert S."/>
            <person name="Schumacher M."/>
            <person name="Overmann J."/>
            <person name="Neumann-Schaal M."/>
            <person name="Petersen J."/>
        </authorList>
    </citation>
    <scope>NUCLEOTIDE SEQUENCE [LARGE SCALE GENOMIC DNA]</scope>
    <source>
        <strain evidence="4 5">PCC 6912</strain>
    </source>
</reference>
<dbReference type="PROSITE" id="PS00079">
    <property type="entry name" value="MULTICOPPER_OXIDASE1"/>
    <property type="match status" value="1"/>
</dbReference>
<keyword evidence="5" id="KW-1185">Reference proteome</keyword>
<proteinExistence type="predicted"/>
<evidence type="ECO:0000313" key="5">
    <source>
        <dbReference type="Proteomes" id="UP000268857"/>
    </source>
</evidence>
<dbReference type="InterPro" id="IPR033138">
    <property type="entry name" value="Cu_oxidase_CS"/>
</dbReference>
<name>A0A433NDK1_CHLFR</name>
<dbReference type="EMBL" id="RSCJ01000011">
    <property type="protein sequence ID" value="RUR80125.1"/>
    <property type="molecule type" value="Genomic_DNA"/>
</dbReference>
<dbReference type="InterPro" id="IPR049544">
    <property type="entry name" value="SoxE-like_C"/>
</dbReference>
<accession>A0A433NDK1</accession>
<dbReference type="AlphaFoldDB" id="A0A433NDK1"/>
<keyword evidence="1" id="KW-0479">Metal-binding</keyword>
<gene>
    <name evidence="4" type="ORF">PCC6912_29850</name>
</gene>
<dbReference type="SUPFAM" id="SSF49503">
    <property type="entry name" value="Cupredoxins"/>
    <property type="match status" value="1"/>
</dbReference>
<feature type="domain" description="Sulfocyanin-like C-terminal" evidence="3">
    <location>
        <begin position="56"/>
        <end position="152"/>
    </location>
</feature>
<protein>
    <recommendedName>
        <fullName evidence="3">Sulfocyanin-like C-terminal domain-containing protein</fullName>
    </recommendedName>
</protein>
<dbReference type="STRING" id="211165.GCA_000317285_01466"/>
<dbReference type="Gene3D" id="2.60.40.420">
    <property type="entry name" value="Cupredoxins - blue copper proteins"/>
    <property type="match status" value="1"/>
</dbReference>
<keyword evidence="2" id="KW-0186">Copper</keyword>
<evidence type="ECO:0000256" key="2">
    <source>
        <dbReference type="ARBA" id="ARBA00023008"/>
    </source>
</evidence>
<dbReference type="Proteomes" id="UP000268857">
    <property type="component" value="Unassembled WGS sequence"/>
</dbReference>
<dbReference type="PANTHER" id="PTHR38439:SF3">
    <property type="entry name" value="COPPER-RESISTANT CUPROPROTEIN COPI"/>
    <property type="match status" value="1"/>
</dbReference>
<dbReference type="InterPro" id="IPR050845">
    <property type="entry name" value="Cu-binding_ET"/>
</dbReference>
<organism evidence="4 5">
    <name type="scientific">Chlorogloeopsis fritschii PCC 6912</name>
    <dbReference type="NCBI Taxonomy" id="211165"/>
    <lineage>
        <taxon>Bacteria</taxon>
        <taxon>Bacillati</taxon>
        <taxon>Cyanobacteriota</taxon>
        <taxon>Cyanophyceae</taxon>
        <taxon>Nostocales</taxon>
        <taxon>Chlorogloeopsidaceae</taxon>
        <taxon>Chlorogloeopsis</taxon>
    </lineage>
</organism>
<dbReference type="InterPro" id="IPR008972">
    <property type="entry name" value="Cupredoxin"/>
</dbReference>
<dbReference type="PANTHER" id="PTHR38439">
    <property type="entry name" value="AURACYANIN-B"/>
    <property type="match status" value="1"/>
</dbReference>
<sequence>MAIASLLMCWACSTNDPAQQATTQSPGGVASPPVSGANTVQVTVKEMAFQLSQSTIPAGDVEFVVTNEGRLAHEMEVIKTDLPIEKLPLTNSDRLDTQKAGKKIGEIGEDELKSGTTKTLKVNLTPGKYLIVCNLPGHFQAGMRSILTVAQNK</sequence>
<dbReference type="Pfam" id="PF06525">
    <property type="entry name" value="SoxE"/>
    <property type="match status" value="1"/>
</dbReference>
<evidence type="ECO:0000256" key="1">
    <source>
        <dbReference type="ARBA" id="ARBA00022723"/>
    </source>
</evidence>
<comment type="caution">
    <text evidence="4">The sequence shown here is derived from an EMBL/GenBank/DDBJ whole genome shotgun (WGS) entry which is preliminary data.</text>
</comment>